<dbReference type="OrthoDB" id="272987at2759"/>
<evidence type="ECO:0000256" key="1">
    <source>
        <dbReference type="ARBA" id="ARBA00004395"/>
    </source>
</evidence>
<evidence type="ECO:0000256" key="3">
    <source>
        <dbReference type="ARBA" id="ARBA00020973"/>
    </source>
</evidence>
<evidence type="ECO:0000256" key="11">
    <source>
        <dbReference type="SAM" id="Coils"/>
    </source>
</evidence>
<proteinExistence type="inferred from homology"/>
<feature type="domain" description="Conserved oligomeric complex COG6 N-terminal" evidence="12">
    <location>
        <begin position="96"/>
        <end position="201"/>
    </location>
</feature>
<dbReference type="Pfam" id="PF06419">
    <property type="entry name" value="COG6_N"/>
    <property type="match status" value="1"/>
</dbReference>
<name>A0A9Q5N499_SANBA</name>
<keyword evidence="5 10" id="KW-0653">Protein transport</keyword>
<feature type="coiled-coil region" evidence="11">
    <location>
        <begin position="130"/>
        <end position="164"/>
    </location>
</feature>
<comment type="subunit">
    <text evidence="10">Component of the conserved oligomeric Golgi complex.</text>
</comment>
<sequence>MQSSYSSSTSLDEKSKSSARNPISVRLYKVLGTNYDDPAIREALETVSELYKAPESTTKGKAVEREVKSLAEEDEASMFDLEPKLGGRHALTSSGTAARARKNLRRDAELKLAQGSRQFVRAFQQVDKHLDVLQEHIDAMHVRCDEAQEQLRSTNEACRSLLERAGGLRATRHAVNEQQMAVDAFLSHFALTGEESDLLQSRDIQIDSTFLRAMQKAERIIADSSVLMSGQDGPTKAGVEIIAATSRQVEEGYDKLARWCSLEFRQFVRDALLEVTPLMIEAVRWLRKKPELLSEALSVLSQTRQSTLLNAFMDALTRGGPGGLPRPIEMHAHDPLRYVGDMLAWVHQTIAGEREFLEGLFGVKGERRMVGSVRKFEDSEEEEWIQELMDNSLEKLRYPLKVRVRQTVRSQESCIASYRVANLLMFYNLTMRRTVGEKAGLSETLNEITDEAYKVFMDTVEAQARSLARTILPDDQDAQPPISLLDHTQVLRELMNVYKSSFMGDESQNDLREGFRPILDVMVDAAINMCLSVSDARATQKGDWDGDVFVMNCLTHLLSVVRPYTFAEYKASELQNDIDARAELLITDHFDTILRDTSLSKCISICNAQSSSDSNPDTEPREPLSHIGAMQPQELVLALRAFASWLTSPDVVHPPRLAPLLDRRLAERVHRAALRALVGAYEQLCTEVRRPENRYEAANTILGAQRPFGSLPALRQILGIEEDG</sequence>
<dbReference type="EMBL" id="LNZH02000216">
    <property type="protein sequence ID" value="OCB84228.1"/>
    <property type="molecule type" value="Genomic_DNA"/>
</dbReference>
<keyword evidence="7 10" id="KW-0472">Membrane</keyword>
<evidence type="ECO:0000256" key="7">
    <source>
        <dbReference type="ARBA" id="ARBA00023136"/>
    </source>
</evidence>
<dbReference type="PANTHER" id="PTHR21506">
    <property type="entry name" value="COMPONENT OF OLIGOMERIC GOLGI COMPLEX 6"/>
    <property type="match status" value="1"/>
</dbReference>
<dbReference type="GO" id="GO:0006891">
    <property type="term" value="P:intra-Golgi vesicle-mediated transport"/>
    <property type="evidence" value="ECO:0007669"/>
    <property type="project" value="UniProtKB-UniRule"/>
</dbReference>
<dbReference type="PANTHER" id="PTHR21506:SF0">
    <property type="entry name" value="CONSERVED OLIGOMERIC GOLGI COMPLEX SUBUNIT 6"/>
    <property type="match status" value="1"/>
</dbReference>
<evidence type="ECO:0000256" key="2">
    <source>
        <dbReference type="ARBA" id="ARBA00011023"/>
    </source>
</evidence>
<dbReference type="InterPro" id="IPR048368">
    <property type="entry name" value="COG6_N"/>
</dbReference>
<comment type="similarity">
    <text evidence="2 10">Belongs to the COG6 family.</text>
</comment>
<evidence type="ECO:0000256" key="5">
    <source>
        <dbReference type="ARBA" id="ARBA00022927"/>
    </source>
</evidence>
<evidence type="ECO:0000259" key="12">
    <source>
        <dbReference type="Pfam" id="PF06419"/>
    </source>
</evidence>
<comment type="subcellular location">
    <subcellularLocation>
        <location evidence="1 10">Golgi apparatus membrane</location>
        <topology evidence="1 10">Peripheral membrane protein</topology>
    </subcellularLocation>
</comment>
<keyword evidence="4 10" id="KW-0813">Transport</keyword>
<accession>A0A9Q5N499</accession>
<keyword evidence="11" id="KW-0175">Coiled coil</keyword>
<organism evidence="14 15">
    <name type="scientific">Sanghuangporus baumii</name>
    <name type="common">Phellinus baumii</name>
    <dbReference type="NCBI Taxonomy" id="108892"/>
    <lineage>
        <taxon>Eukaryota</taxon>
        <taxon>Fungi</taxon>
        <taxon>Dikarya</taxon>
        <taxon>Basidiomycota</taxon>
        <taxon>Agaricomycotina</taxon>
        <taxon>Agaricomycetes</taxon>
        <taxon>Hymenochaetales</taxon>
        <taxon>Hymenochaetaceae</taxon>
        <taxon>Sanghuangporus</taxon>
    </lineage>
</organism>
<evidence type="ECO:0000256" key="6">
    <source>
        <dbReference type="ARBA" id="ARBA00023034"/>
    </source>
</evidence>
<protein>
    <recommendedName>
        <fullName evidence="3 10">Conserved oligomeric Golgi complex subunit 6</fullName>
        <shortName evidence="10">COG complex subunit 6</shortName>
    </recommendedName>
    <alternativeName>
        <fullName evidence="8 10">Component of oligomeric Golgi complex 6</fullName>
    </alternativeName>
</protein>
<evidence type="ECO:0000313" key="14">
    <source>
        <dbReference type="EMBL" id="OCB84228.1"/>
    </source>
</evidence>
<evidence type="ECO:0000313" key="15">
    <source>
        <dbReference type="Proteomes" id="UP000757232"/>
    </source>
</evidence>
<evidence type="ECO:0000256" key="10">
    <source>
        <dbReference type="RuleBase" id="RU365075"/>
    </source>
</evidence>
<comment type="caution">
    <text evidence="14">The sequence shown here is derived from an EMBL/GenBank/DDBJ whole genome shotgun (WGS) entry which is preliminary data.</text>
</comment>
<keyword evidence="6 10" id="KW-0333">Golgi apparatus</keyword>
<dbReference type="SMART" id="SM01087">
    <property type="entry name" value="COG6"/>
    <property type="match status" value="1"/>
</dbReference>
<evidence type="ECO:0000256" key="4">
    <source>
        <dbReference type="ARBA" id="ARBA00022448"/>
    </source>
</evidence>
<gene>
    <name evidence="14" type="ORF">A7U60_g8905</name>
</gene>
<evidence type="ECO:0000256" key="9">
    <source>
        <dbReference type="ARBA" id="ARBA00043873"/>
    </source>
</evidence>
<comment type="function">
    <text evidence="9">Acts as a component of the peripheral membrane COG complex that is involved in intra-Golgi protein trafficking. COG is located at the cis-Golgi, and regulates tethering of retrograde intra-Golgi vesicles and possibly a number of other membrane trafficking events.</text>
</comment>
<evidence type="ECO:0000259" key="13">
    <source>
        <dbReference type="Pfam" id="PF20653"/>
    </source>
</evidence>
<reference evidence="14" key="1">
    <citation type="submission" date="2016-06" db="EMBL/GenBank/DDBJ databases">
        <title>Draft Genome sequence of the fungus Inonotus baumii.</title>
        <authorList>
            <person name="Zhu H."/>
            <person name="Lin W."/>
        </authorList>
    </citation>
    <scope>NUCLEOTIDE SEQUENCE</scope>
    <source>
        <strain evidence="14">821</strain>
    </source>
</reference>
<dbReference type="Pfam" id="PF20653">
    <property type="entry name" value="COG6_C"/>
    <property type="match status" value="1"/>
</dbReference>
<dbReference type="Proteomes" id="UP000757232">
    <property type="component" value="Unassembled WGS sequence"/>
</dbReference>
<dbReference type="InterPro" id="IPR048369">
    <property type="entry name" value="COG6_C"/>
</dbReference>
<dbReference type="InterPro" id="IPR010490">
    <property type="entry name" value="COG6"/>
</dbReference>
<comment type="function">
    <text evidence="10">Acts as component of the peripheral membrane COG complex that is involved in intra-Golgi protein trafficking. COG is located at the cis-Golgi, and regulates tethering of retrograde intra-Golgi vesicles and possibly a number of other membrane trafficking events.</text>
</comment>
<dbReference type="GO" id="GO:0017119">
    <property type="term" value="C:Golgi transport complex"/>
    <property type="evidence" value="ECO:0007669"/>
    <property type="project" value="UniProtKB-UniRule"/>
</dbReference>
<evidence type="ECO:0000256" key="8">
    <source>
        <dbReference type="ARBA" id="ARBA00031348"/>
    </source>
</evidence>
<dbReference type="GO" id="GO:0015031">
    <property type="term" value="P:protein transport"/>
    <property type="evidence" value="ECO:0007669"/>
    <property type="project" value="UniProtKB-KW"/>
</dbReference>
<feature type="domain" description="Conserved Oligomeric Golgi complex subunit 6 C-terminal" evidence="13">
    <location>
        <begin position="236"/>
        <end position="702"/>
    </location>
</feature>
<keyword evidence="15" id="KW-1185">Reference proteome</keyword>
<dbReference type="AlphaFoldDB" id="A0A9Q5N499"/>
<dbReference type="GO" id="GO:0000139">
    <property type="term" value="C:Golgi membrane"/>
    <property type="evidence" value="ECO:0007669"/>
    <property type="project" value="UniProtKB-SubCell"/>
</dbReference>